<reference evidence="5 6" key="1">
    <citation type="submission" date="2017-09" db="EMBL/GenBank/DDBJ databases">
        <title>Pseudomonas abyssi sp. nov. isolated from Abyssopelagic Water.</title>
        <authorList>
            <person name="Wei Y."/>
        </authorList>
    </citation>
    <scope>NUCLEOTIDE SEQUENCE [LARGE SCALE GENOMIC DNA]</scope>
    <source>
        <strain evidence="5 6">MT5</strain>
    </source>
</reference>
<protein>
    <submittedName>
        <fullName evidence="5">Phosphate ABC transporter substrate-binding protein</fullName>
    </submittedName>
</protein>
<gene>
    <name evidence="5" type="ORF">CNQ84_16150</name>
</gene>
<dbReference type="Gene3D" id="3.30.1330.60">
    <property type="entry name" value="OmpA-like domain"/>
    <property type="match status" value="1"/>
</dbReference>
<evidence type="ECO:0000259" key="4">
    <source>
        <dbReference type="PROSITE" id="PS51123"/>
    </source>
</evidence>
<dbReference type="EMBL" id="NTMR01000023">
    <property type="protein sequence ID" value="PBK03159.1"/>
    <property type="molecule type" value="Genomic_DNA"/>
</dbReference>
<feature type="chain" id="PRO_5012833382" evidence="3">
    <location>
        <begin position="31"/>
        <end position="443"/>
    </location>
</feature>
<dbReference type="CDD" id="cd13653">
    <property type="entry name" value="PBP2_phosphate_like_1"/>
    <property type="match status" value="1"/>
</dbReference>
<evidence type="ECO:0000256" key="3">
    <source>
        <dbReference type="SAM" id="SignalP"/>
    </source>
</evidence>
<dbReference type="Proteomes" id="UP000242313">
    <property type="component" value="Unassembled WGS sequence"/>
</dbReference>
<dbReference type="PANTHER" id="PTHR30570:SF1">
    <property type="entry name" value="PHOSPHATE-BINDING PROTEIN PSTS"/>
    <property type="match status" value="1"/>
</dbReference>
<dbReference type="Pfam" id="PF00691">
    <property type="entry name" value="OmpA"/>
    <property type="match status" value="1"/>
</dbReference>
<proteinExistence type="predicted"/>
<dbReference type="InterPro" id="IPR050811">
    <property type="entry name" value="Phosphate_ABC_transporter"/>
</dbReference>
<feature type="signal peptide" evidence="3">
    <location>
        <begin position="1"/>
        <end position="30"/>
    </location>
</feature>
<evidence type="ECO:0000256" key="2">
    <source>
        <dbReference type="PROSITE-ProRule" id="PRU00473"/>
    </source>
</evidence>
<dbReference type="Gene3D" id="3.40.190.10">
    <property type="entry name" value="Periplasmic binding protein-like II"/>
    <property type="match status" value="2"/>
</dbReference>
<dbReference type="Pfam" id="PF12849">
    <property type="entry name" value="PBP_like_2"/>
    <property type="match status" value="1"/>
</dbReference>
<dbReference type="SUPFAM" id="SSF103088">
    <property type="entry name" value="OmpA-like"/>
    <property type="match status" value="1"/>
</dbReference>
<dbReference type="PANTHER" id="PTHR30570">
    <property type="entry name" value="PERIPLASMIC PHOSPHATE BINDING COMPONENT OF PHOSPHATE ABC TRANSPORTER"/>
    <property type="match status" value="1"/>
</dbReference>
<keyword evidence="6" id="KW-1185">Reference proteome</keyword>
<dbReference type="InterPro" id="IPR024370">
    <property type="entry name" value="PBP_domain"/>
</dbReference>
<dbReference type="PROSITE" id="PS51123">
    <property type="entry name" value="OMPA_2"/>
    <property type="match status" value="1"/>
</dbReference>
<evidence type="ECO:0000313" key="5">
    <source>
        <dbReference type="EMBL" id="PBK03159.1"/>
    </source>
</evidence>
<feature type="domain" description="OmpA-like" evidence="4">
    <location>
        <begin position="328"/>
        <end position="443"/>
    </location>
</feature>
<evidence type="ECO:0000256" key="1">
    <source>
        <dbReference type="ARBA" id="ARBA00022729"/>
    </source>
</evidence>
<sequence length="443" mass="47654">MRSIMHSLRRSLRHLWLSLALLPSLVSAHALEVHGSNTIGATLAPMLMTQFLQQLSGQPVTSAGTGTANETILSTQRNGQPLTVLVAAHGSSTGYSALAAGQADVWAASRRVKGSEAQAMASRADLLSGDSEHIIAIDGLAILVHPSNPVNQLNIDTLARIFAGEISNWSEVGGPDRAIQVYARDEQSGTWDTFKELVLAGRYSLTESARRYESNDQLSDDVTANPGGIGFAGFASVRNAKLLAIADGEAPALKPSKLTVATEDYPLSRRLYLYTPGTGGEPLAQEFVAFAQSDAGQALVAESGFFSQTPFAVDPVMDDSVPDSLKRLTANYQRLSINIRFDEGHTDLDNKAKRDLLRIQQYLTQSGKSSRDIMLIGFADQQSHELRAQMISELRALSAAKALRDMGSPVQGHIGYGHYKPVGSAGGESGARRNGRVEVWVRR</sequence>
<dbReference type="InterPro" id="IPR006665">
    <property type="entry name" value="OmpA-like"/>
</dbReference>
<organism evidence="5 6">
    <name type="scientific">Pseudomonas abyssi</name>
    <dbReference type="NCBI Taxonomy" id="170540"/>
    <lineage>
        <taxon>Bacteria</taxon>
        <taxon>Pseudomonadati</taxon>
        <taxon>Pseudomonadota</taxon>
        <taxon>Gammaproteobacteria</taxon>
        <taxon>Pseudomonadales</taxon>
        <taxon>Pseudomonadaceae</taxon>
        <taxon>Pseudomonas</taxon>
    </lineage>
</organism>
<evidence type="ECO:0000313" key="6">
    <source>
        <dbReference type="Proteomes" id="UP000242313"/>
    </source>
</evidence>
<dbReference type="InterPro" id="IPR036737">
    <property type="entry name" value="OmpA-like_sf"/>
</dbReference>
<name>A0A2A3MEB7_9PSED</name>
<dbReference type="GO" id="GO:0016020">
    <property type="term" value="C:membrane"/>
    <property type="evidence" value="ECO:0007669"/>
    <property type="project" value="UniProtKB-UniRule"/>
</dbReference>
<dbReference type="SUPFAM" id="SSF53850">
    <property type="entry name" value="Periplasmic binding protein-like II"/>
    <property type="match status" value="1"/>
</dbReference>
<keyword evidence="1 3" id="KW-0732">Signal</keyword>
<comment type="caution">
    <text evidence="5">The sequence shown here is derived from an EMBL/GenBank/DDBJ whole genome shotgun (WGS) entry which is preliminary data.</text>
</comment>
<keyword evidence="2" id="KW-0472">Membrane</keyword>
<accession>A0A2A3MEB7</accession>
<dbReference type="AlphaFoldDB" id="A0A2A3MEB7"/>